<keyword evidence="1" id="KW-1133">Transmembrane helix</keyword>
<dbReference type="PRINTS" id="PR00837">
    <property type="entry name" value="V5TPXLIKE"/>
</dbReference>
<accession>A0ABU6TC61</accession>
<evidence type="ECO:0000313" key="3">
    <source>
        <dbReference type="EMBL" id="MED6145558.1"/>
    </source>
</evidence>
<keyword evidence="1" id="KW-0812">Transmembrane</keyword>
<comment type="caution">
    <text evidence="3">The sequence shown here is derived from an EMBL/GenBank/DDBJ whole genome shotgun (WGS) entry which is preliminary data.</text>
</comment>
<feature type="domain" description="SCP" evidence="2">
    <location>
        <begin position="25"/>
        <end position="162"/>
    </location>
</feature>
<dbReference type="InterPro" id="IPR035940">
    <property type="entry name" value="CAP_sf"/>
</dbReference>
<evidence type="ECO:0000313" key="4">
    <source>
        <dbReference type="Proteomes" id="UP001341840"/>
    </source>
</evidence>
<dbReference type="PANTHER" id="PTHR10334">
    <property type="entry name" value="CYSTEINE-RICH SECRETORY PROTEIN-RELATED"/>
    <property type="match status" value="1"/>
</dbReference>
<keyword evidence="1" id="KW-0472">Membrane</keyword>
<name>A0ABU6TC61_9FABA</name>
<evidence type="ECO:0000259" key="2">
    <source>
        <dbReference type="SMART" id="SM00198"/>
    </source>
</evidence>
<evidence type="ECO:0000256" key="1">
    <source>
        <dbReference type="SAM" id="Phobius"/>
    </source>
</evidence>
<keyword evidence="4" id="KW-1185">Reference proteome</keyword>
<protein>
    <recommendedName>
        <fullName evidence="2">SCP domain-containing protein</fullName>
    </recommendedName>
</protein>
<proteinExistence type="predicted"/>
<dbReference type="Pfam" id="PF00188">
    <property type="entry name" value="CAP"/>
    <property type="match status" value="1"/>
</dbReference>
<dbReference type="EMBL" id="JASCZI010090720">
    <property type="protein sequence ID" value="MED6145558.1"/>
    <property type="molecule type" value="Genomic_DNA"/>
</dbReference>
<dbReference type="InterPro" id="IPR014044">
    <property type="entry name" value="CAP_dom"/>
</dbReference>
<sequence length="166" mass="18959">MKISSLVWLIIISFMYILPWCLTENLPSDYLKVHNGARARVGVKPLKWHPGLQSYARMHLSKYTRNCMPRSSSHGPYGENISSSVDEVGPLKEVSGKQVVEMWVEQKHNYNEETNSCDGGECLSYIQVVWRDSTHVGCARVQCYNGSYMVACNYYPPANYPAQRPY</sequence>
<dbReference type="SMART" id="SM00198">
    <property type="entry name" value="SCP"/>
    <property type="match status" value="1"/>
</dbReference>
<dbReference type="Proteomes" id="UP001341840">
    <property type="component" value="Unassembled WGS sequence"/>
</dbReference>
<reference evidence="3 4" key="1">
    <citation type="journal article" date="2023" name="Plants (Basel)">
        <title>Bridging the Gap: Combining Genomics and Transcriptomics Approaches to Understand Stylosanthes scabra, an Orphan Legume from the Brazilian Caatinga.</title>
        <authorList>
            <person name="Ferreira-Neto J.R.C."/>
            <person name="da Silva M.D."/>
            <person name="Binneck E."/>
            <person name="de Melo N.F."/>
            <person name="da Silva R.H."/>
            <person name="de Melo A.L.T.M."/>
            <person name="Pandolfi V."/>
            <person name="Bustamante F.O."/>
            <person name="Brasileiro-Vidal A.C."/>
            <person name="Benko-Iseppon A.M."/>
        </authorList>
    </citation>
    <scope>NUCLEOTIDE SEQUENCE [LARGE SCALE GENOMIC DNA]</scope>
    <source>
        <tissue evidence="3">Leaves</tissue>
    </source>
</reference>
<dbReference type="SUPFAM" id="SSF55797">
    <property type="entry name" value="PR-1-like"/>
    <property type="match status" value="1"/>
</dbReference>
<feature type="transmembrane region" description="Helical" evidence="1">
    <location>
        <begin position="6"/>
        <end position="22"/>
    </location>
</feature>
<dbReference type="Gene3D" id="3.40.33.10">
    <property type="entry name" value="CAP"/>
    <property type="match status" value="1"/>
</dbReference>
<organism evidence="3 4">
    <name type="scientific">Stylosanthes scabra</name>
    <dbReference type="NCBI Taxonomy" id="79078"/>
    <lineage>
        <taxon>Eukaryota</taxon>
        <taxon>Viridiplantae</taxon>
        <taxon>Streptophyta</taxon>
        <taxon>Embryophyta</taxon>
        <taxon>Tracheophyta</taxon>
        <taxon>Spermatophyta</taxon>
        <taxon>Magnoliopsida</taxon>
        <taxon>eudicotyledons</taxon>
        <taxon>Gunneridae</taxon>
        <taxon>Pentapetalae</taxon>
        <taxon>rosids</taxon>
        <taxon>fabids</taxon>
        <taxon>Fabales</taxon>
        <taxon>Fabaceae</taxon>
        <taxon>Papilionoideae</taxon>
        <taxon>50 kb inversion clade</taxon>
        <taxon>dalbergioids sensu lato</taxon>
        <taxon>Dalbergieae</taxon>
        <taxon>Pterocarpus clade</taxon>
        <taxon>Stylosanthes</taxon>
    </lineage>
</organism>
<gene>
    <name evidence="3" type="ORF">PIB30_026416</name>
</gene>
<dbReference type="InterPro" id="IPR001283">
    <property type="entry name" value="CRISP-related"/>
</dbReference>